<accession>A0A9D9DBW9</accession>
<dbReference type="Proteomes" id="UP000823630">
    <property type="component" value="Unassembled WGS sequence"/>
</dbReference>
<sequence>MQKTNQIRNPLANYRDINEKQVAFLNACIQNPNTPAYKSDGTSVPLNTLDVNAVEFIGGLWRVQDLTNYKIVMVRDRPMILGKEIPHTEHTFFKYYRGSFLTYNCYGPIAPHYEMVVAKYKTDRGTYWSYGKTIADARAFMGIRLYDEYMDLIHSVACKKQIQKN</sequence>
<gene>
    <name evidence="1" type="ORF">IAC69_00230</name>
</gene>
<proteinExistence type="predicted"/>
<dbReference type="AlphaFoldDB" id="A0A9D9DBW9"/>
<name>A0A9D9DBW9_9PROT</name>
<evidence type="ECO:0000313" key="2">
    <source>
        <dbReference type="Proteomes" id="UP000823630"/>
    </source>
</evidence>
<comment type="caution">
    <text evidence="1">The sequence shown here is derived from an EMBL/GenBank/DDBJ whole genome shotgun (WGS) entry which is preliminary data.</text>
</comment>
<reference evidence="1" key="2">
    <citation type="journal article" date="2021" name="PeerJ">
        <title>Extensive microbial diversity within the chicken gut microbiome revealed by metagenomics and culture.</title>
        <authorList>
            <person name="Gilroy R."/>
            <person name="Ravi A."/>
            <person name="Getino M."/>
            <person name="Pursley I."/>
            <person name="Horton D.L."/>
            <person name="Alikhan N.F."/>
            <person name="Baker D."/>
            <person name="Gharbi K."/>
            <person name="Hall N."/>
            <person name="Watson M."/>
            <person name="Adriaenssens E.M."/>
            <person name="Foster-Nyarko E."/>
            <person name="Jarju S."/>
            <person name="Secka A."/>
            <person name="Antonio M."/>
            <person name="Oren A."/>
            <person name="Chaudhuri R.R."/>
            <person name="La Ragione R."/>
            <person name="Hildebrand F."/>
            <person name="Pallen M.J."/>
        </authorList>
    </citation>
    <scope>NUCLEOTIDE SEQUENCE</scope>
    <source>
        <strain evidence="1">8207</strain>
    </source>
</reference>
<organism evidence="1 2">
    <name type="scientific">Candidatus Enterousia avistercoris</name>
    <dbReference type="NCBI Taxonomy" id="2840788"/>
    <lineage>
        <taxon>Bacteria</taxon>
        <taxon>Pseudomonadati</taxon>
        <taxon>Pseudomonadota</taxon>
        <taxon>Alphaproteobacteria</taxon>
        <taxon>Candidatus Enterousia</taxon>
    </lineage>
</organism>
<protein>
    <submittedName>
        <fullName evidence="1">Uncharacterized protein</fullName>
    </submittedName>
</protein>
<reference evidence="1" key="1">
    <citation type="submission" date="2020-10" db="EMBL/GenBank/DDBJ databases">
        <authorList>
            <person name="Gilroy R."/>
        </authorList>
    </citation>
    <scope>NUCLEOTIDE SEQUENCE</scope>
    <source>
        <strain evidence="1">8207</strain>
    </source>
</reference>
<dbReference type="EMBL" id="JADINC010000005">
    <property type="protein sequence ID" value="MBO8424892.1"/>
    <property type="molecule type" value="Genomic_DNA"/>
</dbReference>
<evidence type="ECO:0000313" key="1">
    <source>
        <dbReference type="EMBL" id="MBO8424892.1"/>
    </source>
</evidence>